<keyword evidence="2" id="KW-0963">Cytoplasm</keyword>
<dbReference type="InterPro" id="IPR023799">
    <property type="entry name" value="RbfA_dom_sf"/>
</dbReference>
<dbReference type="PANTHER" id="PTHR33515">
    <property type="entry name" value="RIBOSOME-BINDING FACTOR A, CHLOROPLASTIC-RELATED"/>
    <property type="match status" value="1"/>
</dbReference>
<dbReference type="InterPro" id="IPR000238">
    <property type="entry name" value="RbfA"/>
</dbReference>
<dbReference type="Gene3D" id="3.30.300.20">
    <property type="match status" value="1"/>
</dbReference>
<evidence type="ECO:0000256" key="2">
    <source>
        <dbReference type="HAMAP-Rule" id="MF_00003"/>
    </source>
</evidence>
<dbReference type="PANTHER" id="PTHR33515:SF1">
    <property type="entry name" value="RIBOSOME-BINDING FACTOR A, CHLOROPLASTIC-RELATED"/>
    <property type="match status" value="1"/>
</dbReference>
<dbReference type="InterPro" id="IPR020053">
    <property type="entry name" value="Ribosome-bd_factorA_CS"/>
</dbReference>
<dbReference type="NCBIfam" id="TIGR00082">
    <property type="entry name" value="rbfA"/>
    <property type="match status" value="1"/>
</dbReference>
<comment type="function">
    <text evidence="2">One of several proteins that assist in the late maturation steps of the functional core of the 30S ribosomal subunit. Associates with free 30S ribosomal subunits (but not with 30S subunits that are part of 70S ribosomes or polysomes). Required for efficient processing of 16S rRNA. May interact with the 5'-terminal helix region of 16S rRNA.</text>
</comment>
<dbReference type="GO" id="GO:0043024">
    <property type="term" value="F:ribosomal small subunit binding"/>
    <property type="evidence" value="ECO:0007669"/>
    <property type="project" value="TreeGrafter"/>
</dbReference>
<dbReference type="GO" id="GO:0030490">
    <property type="term" value="P:maturation of SSU-rRNA"/>
    <property type="evidence" value="ECO:0007669"/>
    <property type="project" value="UniProtKB-UniRule"/>
</dbReference>
<comment type="subcellular location">
    <subcellularLocation>
        <location evidence="2">Cytoplasm</location>
    </subcellularLocation>
</comment>
<keyword evidence="3" id="KW-0614">Plasmid</keyword>
<proteinExistence type="inferred from homology"/>
<name>A0A449B0A6_9BACT</name>
<gene>
    <name evidence="3" type="primary">MCYN0307</name>
    <name evidence="2" type="synonym">rbfA</name>
    <name evidence="3" type="ORF">NCTC10186_00645</name>
</gene>
<evidence type="ECO:0000256" key="1">
    <source>
        <dbReference type="ARBA" id="ARBA00022517"/>
    </source>
</evidence>
<dbReference type="GO" id="GO:0005829">
    <property type="term" value="C:cytosol"/>
    <property type="evidence" value="ECO:0007669"/>
    <property type="project" value="TreeGrafter"/>
</dbReference>
<dbReference type="EMBL" id="LR215032">
    <property type="protein sequence ID" value="VEU73157.1"/>
    <property type="molecule type" value="Genomic_DNA"/>
</dbReference>
<geneLocation type="plasmid" evidence="3 4">
    <name>2</name>
</geneLocation>
<reference evidence="3 4" key="1">
    <citation type="submission" date="2019-01" db="EMBL/GenBank/DDBJ databases">
        <authorList>
            <consortium name="Pathogen Informatics"/>
        </authorList>
    </citation>
    <scope>NUCLEOTIDE SEQUENCE [LARGE SCALE GENOMIC DNA]</scope>
    <source>
        <strain evidence="3 4">NCTC10186</strain>
        <plasmid evidence="4">2</plasmid>
    </source>
</reference>
<keyword evidence="4" id="KW-1185">Reference proteome</keyword>
<evidence type="ECO:0000313" key="3">
    <source>
        <dbReference type="EMBL" id="VEU73157.1"/>
    </source>
</evidence>
<dbReference type="HAMAP" id="MF_00003">
    <property type="entry name" value="RbfA"/>
    <property type="match status" value="1"/>
</dbReference>
<evidence type="ECO:0000313" key="4">
    <source>
        <dbReference type="Proteomes" id="UP000289862"/>
    </source>
</evidence>
<sequence>MNEISLKRKESQIHQLVADIVTNDLQNVNVIDPVVMDVKLTNDLSHLKVFVNLSGNVQKGIIALNNSSGYVRKVLAKSLNWRKVPEVHFLLDEVSQTGSRIDQILKQIKEEK</sequence>
<dbReference type="OrthoDB" id="384689at2"/>
<dbReference type="KEGG" id="mgal:NCTC10186_00645"/>
<comment type="subunit">
    <text evidence="2">Monomer. Binds 30S ribosomal subunits, but not 50S ribosomal subunits or 70S ribosomes.</text>
</comment>
<dbReference type="AlphaFoldDB" id="A0A449B0A6"/>
<dbReference type="Pfam" id="PF02033">
    <property type="entry name" value="RBFA"/>
    <property type="match status" value="1"/>
</dbReference>
<dbReference type="InterPro" id="IPR015946">
    <property type="entry name" value="KH_dom-like_a/b"/>
</dbReference>
<comment type="similarity">
    <text evidence="2">Belongs to the RbfA family.</text>
</comment>
<keyword evidence="1 2" id="KW-0690">Ribosome biogenesis</keyword>
<dbReference type="Proteomes" id="UP000289862">
    <property type="component" value="Plasmid 2"/>
</dbReference>
<organism evidence="3 4">
    <name type="scientific">Mycoplasmopsis gallopavonis</name>
    <dbReference type="NCBI Taxonomy" id="76629"/>
    <lineage>
        <taxon>Bacteria</taxon>
        <taxon>Bacillati</taxon>
        <taxon>Mycoplasmatota</taxon>
        <taxon>Mycoplasmoidales</taxon>
        <taxon>Metamycoplasmataceae</taxon>
        <taxon>Mycoplasmopsis</taxon>
    </lineage>
</organism>
<accession>A0A449B0A6</accession>
<dbReference type="PROSITE" id="PS01319">
    <property type="entry name" value="RBFA"/>
    <property type="match status" value="1"/>
</dbReference>
<dbReference type="SUPFAM" id="SSF89919">
    <property type="entry name" value="Ribosome-binding factor A, RbfA"/>
    <property type="match status" value="1"/>
</dbReference>
<protein>
    <recommendedName>
        <fullName evidence="2">Ribosome-binding factor A</fullName>
    </recommendedName>
</protein>
<dbReference type="RefSeq" id="WP_119571907.1">
    <property type="nucleotide sequence ID" value="NZ_LR215032.1"/>
</dbReference>